<protein>
    <submittedName>
        <fullName evidence="2">Uncharacterized protein</fullName>
    </submittedName>
</protein>
<evidence type="ECO:0000313" key="3">
    <source>
        <dbReference type="Proteomes" id="UP001234178"/>
    </source>
</evidence>
<name>A0ABQ9ZP00_9CRUS</name>
<proteinExistence type="predicted"/>
<dbReference type="Proteomes" id="UP001234178">
    <property type="component" value="Unassembled WGS sequence"/>
</dbReference>
<comment type="caution">
    <text evidence="2">The sequence shown here is derived from an EMBL/GenBank/DDBJ whole genome shotgun (WGS) entry which is preliminary data.</text>
</comment>
<accession>A0ABQ9ZP00</accession>
<evidence type="ECO:0000313" key="2">
    <source>
        <dbReference type="EMBL" id="KAK4014646.1"/>
    </source>
</evidence>
<feature type="transmembrane region" description="Helical" evidence="1">
    <location>
        <begin position="177"/>
        <end position="197"/>
    </location>
</feature>
<sequence length="301" mass="32266">MSSKIGGTWPGRKAADSAIHFISLRRSPREDTVLSPVPRTIFLIFAQLDLNLWIYSPSFLSSILKAISSQIPKQNKMAISRSAVFVLVVMIGAACGASLSSNTKPINGKPSLMAIAKQVFADREGAAVERQAVEQDSYLEALEYSQNSAALQGEGGGIGGFFRSIQSAVSDAGLSRAGIAAAAVAVPLVAIGGLALLSPLALGRKKRDLESEDNKPDAVDRLRARVSDIYTDVVKSDECMERLVCELGGAAKNIYYKDSVIRVMNYFAPASYKKYLTTLKSAAYTGDVSKCRLIKCHPIGL</sequence>
<feature type="transmembrane region" description="Helical" evidence="1">
    <location>
        <begin position="79"/>
        <end position="99"/>
    </location>
</feature>
<reference evidence="2 3" key="1">
    <citation type="journal article" date="2023" name="Nucleic Acids Res.">
        <title>The hologenome of Daphnia magna reveals possible DNA methylation and microbiome-mediated evolution of the host genome.</title>
        <authorList>
            <person name="Chaturvedi A."/>
            <person name="Li X."/>
            <person name="Dhandapani V."/>
            <person name="Marshall H."/>
            <person name="Kissane S."/>
            <person name="Cuenca-Cambronero M."/>
            <person name="Asole G."/>
            <person name="Calvet F."/>
            <person name="Ruiz-Romero M."/>
            <person name="Marangio P."/>
            <person name="Guigo R."/>
            <person name="Rago D."/>
            <person name="Mirbahai L."/>
            <person name="Eastwood N."/>
            <person name="Colbourne J.K."/>
            <person name="Zhou J."/>
            <person name="Mallon E."/>
            <person name="Orsini L."/>
        </authorList>
    </citation>
    <scope>NUCLEOTIDE SEQUENCE [LARGE SCALE GENOMIC DNA]</scope>
    <source>
        <strain evidence="2">LRV0_1</strain>
    </source>
</reference>
<keyword evidence="1" id="KW-0812">Transmembrane</keyword>
<organism evidence="2 3">
    <name type="scientific">Daphnia magna</name>
    <dbReference type="NCBI Taxonomy" id="35525"/>
    <lineage>
        <taxon>Eukaryota</taxon>
        <taxon>Metazoa</taxon>
        <taxon>Ecdysozoa</taxon>
        <taxon>Arthropoda</taxon>
        <taxon>Crustacea</taxon>
        <taxon>Branchiopoda</taxon>
        <taxon>Diplostraca</taxon>
        <taxon>Cladocera</taxon>
        <taxon>Anomopoda</taxon>
        <taxon>Daphniidae</taxon>
        <taxon>Daphnia</taxon>
    </lineage>
</organism>
<dbReference type="EMBL" id="JAOYFB010000004">
    <property type="protein sequence ID" value="KAK4014646.1"/>
    <property type="molecule type" value="Genomic_DNA"/>
</dbReference>
<keyword evidence="1" id="KW-1133">Transmembrane helix</keyword>
<keyword evidence="1" id="KW-0472">Membrane</keyword>
<evidence type="ECO:0000256" key="1">
    <source>
        <dbReference type="SAM" id="Phobius"/>
    </source>
</evidence>
<gene>
    <name evidence="2" type="ORF">OUZ56_027163</name>
</gene>
<keyword evidence="3" id="KW-1185">Reference proteome</keyword>